<proteinExistence type="predicted"/>
<keyword evidence="2" id="KW-1133">Transmembrane helix</keyword>
<reference evidence="3 4" key="1">
    <citation type="submission" date="2012-08" db="EMBL/GenBank/DDBJ databases">
        <title>Whole genome shotgun sequence of Gordonia rhizosphera NBRC 16068.</title>
        <authorList>
            <person name="Takarada H."/>
            <person name="Isaki S."/>
            <person name="Hosoyama A."/>
            <person name="Tsuchikane K."/>
            <person name="Katsumata H."/>
            <person name="Baba S."/>
            <person name="Ohji S."/>
            <person name="Yamazaki S."/>
            <person name="Fujita N."/>
        </authorList>
    </citation>
    <scope>NUCLEOTIDE SEQUENCE [LARGE SCALE GENOMIC DNA]</scope>
    <source>
        <strain evidence="3 4">NBRC 16068</strain>
    </source>
</reference>
<accession>K6W4K2</accession>
<evidence type="ECO:0000256" key="1">
    <source>
        <dbReference type="SAM" id="MobiDB-lite"/>
    </source>
</evidence>
<name>K6W4K2_9ACTN</name>
<feature type="region of interest" description="Disordered" evidence="1">
    <location>
        <begin position="378"/>
        <end position="453"/>
    </location>
</feature>
<organism evidence="3 4">
    <name type="scientific">Gordonia rhizosphera NBRC 16068</name>
    <dbReference type="NCBI Taxonomy" id="1108045"/>
    <lineage>
        <taxon>Bacteria</taxon>
        <taxon>Bacillati</taxon>
        <taxon>Actinomycetota</taxon>
        <taxon>Actinomycetes</taxon>
        <taxon>Mycobacteriales</taxon>
        <taxon>Gordoniaceae</taxon>
        <taxon>Gordonia</taxon>
    </lineage>
</organism>
<gene>
    <name evidence="3" type="ORF">GORHZ_034_00070</name>
</gene>
<keyword evidence="2" id="KW-0472">Membrane</keyword>
<evidence type="ECO:0008006" key="5">
    <source>
        <dbReference type="Google" id="ProtNLM"/>
    </source>
</evidence>
<dbReference type="AlphaFoldDB" id="K6W4K2"/>
<dbReference type="Pfam" id="PF11271">
    <property type="entry name" value="PorA"/>
    <property type="match status" value="1"/>
</dbReference>
<protein>
    <recommendedName>
        <fullName evidence="5">DUF3068 domain-containing protein</fullName>
    </recommendedName>
</protein>
<dbReference type="STRING" id="1108045.GORHZ_034_00070"/>
<evidence type="ECO:0000313" key="4">
    <source>
        <dbReference type="Proteomes" id="UP000008363"/>
    </source>
</evidence>
<evidence type="ECO:0000256" key="2">
    <source>
        <dbReference type="SAM" id="Phobius"/>
    </source>
</evidence>
<feature type="compositionally biased region" description="Polar residues" evidence="1">
    <location>
        <begin position="427"/>
        <end position="437"/>
    </location>
</feature>
<dbReference type="EMBL" id="BAHC01000034">
    <property type="protein sequence ID" value="GAB88641.1"/>
    <property type="molecule type" value="Genomic_DNA"/>
</dbReference>
<dbReference type="eggNOG" id="ENOG5031U1J">
    <property type="taxonomic scope" value="Bacteria"/>
</dbReference>
<dbReference type="OrthoDB" id="153031at2"/>
<comment type="caution">
    <text evidence="3">The sequence shown here is derived from an EMBL/GenBank/DDBJ whole genome shotgun (WGS) entry which is preliminary data.</text>
</comment>
<keyword evidence="2" id="KW-0812">Transmembrane</keyword>
<dbReference type="InterPro" id="IPR021424">
    <property type="entry name" value="PorA"/>
</dbReference>
<feature type="transmembrane region" description="Helical" evidence="2">
    <location>
        <begin position="351"/>
        <end position="373"/>
    </location>
</feature>
<evidence type="ECO:0000313" key="3">
    <source>
        <dbReference type="EMBL" id="GAB88641.1"/>
    </source>
</evidence>
<sequence length="453" mass="49586">MRRVWLALPAFFGAAFIAAAIAVPLILIPQLKVVPLDLDITSDATTVPEDGSGERFPAQVFDRCSISESKAQVLDAHLTQQRRSIIVDPSDRDQATLQSAQTVQIDRLRYPDGTETEPKMAPAGTPRTCKDGLLSANIDRVSVDRKTAVPNGNVSSLQLEAAPQGVNPADVSVELPGRQGFQYKFGFDVQKRSYLVYDTNVRLDVPAEFVAEKTIDGVKTYEFVAEIPETDVSNLPNPQGEAPLGSILTMPASWWGISGPGVRPNDSVTMHRYATATKHMWVEPETGIIVDGMEDQYQYFRSPDQSDATPQPVRDFEMTVLKGRFKWADSTVSGQASRADENVGLLKLASFWLPLILGVIGVALLGLWGFLFWRSRRSGSDDTPPADTTEGDEPIEPETGYGAAADDQSTSPWDRPTEQIPRVQDSPGDTPTQNFSPPGQDGPTQEFRRPPSE</sequence>
<dbReference type="RefSeq" id="WP_006330250.1">
    <property type="nucleotide sequence ID" value="NZ_BAHC01000034.1"/>
</dbReference>
<dbReference type="Proteomes" id="UP000008363">
    <property type="component" value="Unassembled WGS sequence"/>
</dbReference>
<keyword evidence="4" id="KW-1185">Reference proteome</keyword>